<evidence type="ECO:0000256" key="1">
    <source>
        <dbReference type="SAM" id="SignalP"/>
    </source>
</evidence>
<comment type="caution">
    <text evidence="2">The sequence shown here is derived from an EMBL/GenBank/DDBJ whole genome shotgun (WGS) entry which is preliminary data.</text>
</comment>
<name>A0A4Q8L9G6_9GAMM</name>
<gene>
    <name evidence="2" type="ORF">EA660_12895</name>
</gene>
<protein>
    <submittedName>
        <fullName evidence="2">DUF1439 domain-containing protein</fullName>
    </submittedName>
</protein>
<dbReference type="OrthoDB" id="5983686at2"/>
<feature type="chain" id="PRO_5020894375" evidence="1">
    <location>
        <begin position="26"/>
        <end position="199"/>
    </location>
</feature>
<organism evidence="2 3">
    <name type="scientific">Pseudoxanthomonas winnipegensis</name>
    <dbReference type="NCBI Taxonomy" id="2480810"/>
    <lineage>
        <taxon>Bacteria</taxon>
        <taxon>Pseudomonadati</taxon>
        <taxon>Pseudomonadota</taxon>
        <taxon>Gammaproteobacteria</taxon>
        <taxon>Lysobacterales</taxon>
        <taxon>Lysobacteraceae</taxon>
        <taxon>Pseudoxanthomonas</taxon>
    </lineage>
</organism>
<keyword evidence="1" id="KW-0732">Signal</keyword>
<sequence>MQAFLAHRMRAALVATALVIAPVTAAAWAQAQSSSQAPSNELSVSADQVQGYLAHEFPRDFQALGGLVSMTASNPQLRIPPGSDRVQMQFDASASGNPLGRVWLSSGLRYDPQAMTLYLDAPTVDRVAATDGGELHERDRQLVSLFLQDYARSEPLYRLDPKLLASFGDVRVQSARVRDGRIVVQFDQPVGMPDLSDAP</sequence>
<evidence type="ECO:0000313" key="3">
    <source>
        <dbReference type="Proteomes" id="UP000292627"/>
    </source>
</evidence>
<feature type="signal peptide" evidence="1">
    <location>
        <begin position="1"/>
        <end position="25"/>
    </location>
</feature>
<evidence type="ECO:0000313" key="2">
    <source>
        <dbReference type="EMBL" id="TAA24611.1"/>
    </source>
</evidence>
<reference evidence="2 3" key="1">
    <citation type="submission" date="2019-02" db="EMBL/GenBank/DDBJ databases">
        <title>WGS of Pseudoxanthomonas species novum from clinical isolates.</title>
        <authorList>
            <person name="Bernier A.-M."/>
            <person name="Bernard K."/>
            <person name="Vachon A."/>
        </authorList>
    </citation>
    <scope>NUCLEOTIDE SEQUENCE [LARGE SCALE GENOMIC DNA]</scope>
    <source>
        <strain evidence="2 3">NML171200</strain>
    </source>
</reference>
<proteinExistence type="predicted"/>
<dbReference type="RefSeq" id="WP_130551881.1">
    <property type="nucleotide sequence ID" value="NZ_SHMC01000004.1"/>
</dbReference>
<dbReference type="EMBL" id="SHMC01000004">
    <property type="protein sequence ID" value="TAA24611.1"/>
    <property type="molecule type" value="Genomic_DNA"/>
</dbReference>
<dbReference type="Proteomes" id="UP000292627">
    <property type="component" value="Unassembled WGS sequence"/>
</dbReference>
<accession>A0A4Q8L9G6</accession>
<dbReference type="Gene3D" id="3.15.10.40">
    <property type="entry name" value="Uncharacterised protein PF07273, DUF1439"/>
    <property type="match status" value="1"/>
</dbReference>
<dbReference type="AlphaFoldDB" id="A0A4Q8L9G6"/>